<keyword evidence="2" id="KW-1185">Reference proteome</keyword>
<sequence length="87" mass="9758">MTGGGRTNGASRARDQRFAQFPLEGADLLRHGSRRNVLSTCRFGHRAGLRDENEAAKKRGIHKKIDFLLIDHSVEGFIQPGKQFKLL</sequence>
<protein>
    <submittedName>
        <fullName evidence="1">Uncharacterized protein</fullName>
    </submittedName>
</protein>
<organism evidence="1 2">
    <name type="scientific">Pigmentiphaga soli</name>
    <dbReference type="NCBI Taxonomy" id="1007095"/>
    <lineage>
        <taxon>Bacteria</taxon>
        <taxon>Pseudomonadati</taxon>
        <taxon>Pseudomonadota</taxon>
        <taxon>Betaproteobacteria</taxon>
        <taxon>Burkholderiales</taxon>
        <taxon>Alcaligenaceae</taxon>
        <taxon>Pigmentiphaga</taxon>
    </lineage>
</organism>
<dbReference type="EMBL" id="BAABFO010000013">
    <property type="protein sequence ID" value="GAA4335383.1"/>
    <property type="molecule type" value="Genomic_DNA"/>
</dbReference>
<gene>
    <name evidence="1" type="ORF">GCM10023144_28620</name>
</gene>
<reference evidence="2" key="1">
    <citation type="journal article" date="2019" name="Int. J. Syst. Evol. Microbiol.">
        <title>The Global Catalogue of Microorganisms (GCM) 10K type strain sequencing project: providing services to taxonomists for standard genome sequencing and annotation.</title>
        <authorList>
            <consortium name="The Broad Institute Genomics Platform"/>
            <consortium name="The Broad Institute Genome Sequencing Center for Infectious Disease"/>
            <person name="Wu L."/>
            <person name="Ma J."/>
        </authorList>
    </citation>
    <scope>NUCLEOTIDE SEQUENCE [LARGE SCALE GENOMIC DNA]</scope>
    <source>
        <strain evidence="2">JCM 17666</strain>
    </source>
</reference>
<evidence type="ECO:0000313" key="1">
    <source>
        <dbReference type="EMBL" id="GAA4335383.1"/>
    </source>
</evidence>
<comment type="caution">
    <text evidence="1">The sequence shown here is derived from an EMBL/GenBank/DDBJ whole genome shotgun (WGS) entry which is preliminary data.</text>
</comment>
<name>A0ABP8H777_9BURK</name>
<evidence type="ECO:0000313" key="2">
    <source>
        <dbReference type="Proteomes" id="UP001501671"/>
    </source>
</evidence>
<dbReference type="Proteomes" id="UP001501671">
    <property type="component" value="Unassembled WGS sequence"/>
</dbReference>
<accession>A0ABP8H777</accession>
<proteinExistence type="predicted"/>